<keyword evidence="2" id="KW-1185">Reference proteome</keyword>
<dbReference type="AlphaFoldDB" id="A0A1C0AMM9"/>
<dbReference type="EMBL" id="MBQD01000020">
    <property type="protein sequence ID" value="OCL34488.1"/>
    <property type="molecule type" value="Genomic_DNA"/>
</dbReference>
<reference evidence="2" key="1">
    <citation type="submission" date="2016-07" db="EMBL/GenBank/DDBJ databases">
        <authorList>
            <person name="Florea S."/>
            <person name="Webb J.S."/>
            <person name="Jaromczyk J."/>
            <person name="Schardl C.L."/>
        </authorList>
    </citation>
    <scope>NUCLEOTIDE SEQUENCE [LARGE SCALE GENOMIC DNA]</scope>
    <source>
        <strain evidence="2">IPBSL-7</strain>
    </source>
</reference>
<accession>A0A1C0AMM9</accession>
<evidence type="ECO:0000313" key="2">
    <source>
        <dbReference type="Proteomes" id="UP000093501"/>
    </source>
</evidence>
<proteinExistence type="predicted"/>
<evidence type="ECO:0000313" key="1">
    <source>
        <dbReference type="EMBL" id="OCL34488.1"/>
    </source>
</evidence>
<gene>
    <name evidence="1" type="ORF">BCR15_01925</name>
</gene>
<sequence>MRVVDRAAARLARGVRGWMVLVALVLFAVFTATVLPAQAEAAASYTVRYGAPDTSLWYSPDDLYAAAEAWGREGRAAYVDARVTFDVVWPLVYGAFLVTALAWVWARGTVSGSRWRGVALLPGVAVALDYAENICAATVMARYPAGTPVLAELAPFFTAGKWLALAASFILLVVGVIVALTARWGRRSPRPRSSA</sequence>
<organism evidence="1 2">
    <name type="scientific">Tessaracoccus lapidicaptus</name>
    <dbReference type="NCBI Taxonomy" id="1427523"/>
    <lineage>
        <taxon>Bacteria</taxon>
        <taxon>Bacillati</taxon>
        <taxon>Actinomycetota</taxon>
        <taxon>Actinomycetes</taxon>
        <taxon>Propionibacteriales</taxon>
        <taxon>Propionibacteriaceae</taxon>
        <taxon>Tessaracoccus</taxon>
    </lineage>
</organism>
<protein>
    <submittedName>
        <fullName evidence="1">Uncharacterized protein</fullName>
    </submittedName>
</protein>
<comment type="caution">
    <text evidence="1">The sequence shown here is derived from an EMBL/GenBank/DDBJ whole genome shotgun (WGS) entry which is preliminary data.</text>
</comment>
<name>A0A1C0AMM9_9ACTN</name>
<dbReference type="Proteomes" id="UP000093501">
    <property type="component" value="Unassembled WGS sequence"/>
</dbReference>